<keyword evidence="3" id="KW-1003">Cell membrane</keyword>
<evidence type="ECO:0000256" key="1">
    <source>
        <dbReference type="ARBA" id="ARBA00004167"/>
    </source>
</evidence>
<keyword evidence="7 11" id="KW-0472">Membrane</keyword>
<evidence type="ECO:0000259" key="12">
    <source>
        <dbReference type="Pfam" id="PF10099"/>
    </source>
</evidence>
<reference evidence="15" key="1">
    <citation type="journal article" date="2019" name="Int. J. Syst. Evol. Microbiol.">
        <title>The Global Catalogue of Microorganisms (GCM) 10K type strain sequencing project: providing services to taxonomists for standard genome sequencing and annotation.</title>
        <authorList>
            <consortium name="The Broad Institute Genomics Platform"/>
            <consortium name="The Broad Institute Genome Sequencing Center for Infectious Disease"/>
            <person name="Wu L."/>
            <person name="Ma J."/>
        </authorList>
    </citation>
    <scope>NUCLEOTIDE SEQUENCE [LARGE SCALE GENOMIC DNA]</scope>
    <source>
        <strain evidence="15">JCM 15309</strain>
    </source>
</reference>
<protein>
    <recommendedName>
        <fullName evidence="10">Regulator of SigK</fullName>
    </recommendedName>
    <alternativeName>
        <fullName evidence="9">Sigma-K anti-sigma factor RskA</fullName>
    </alternativeName>
</protein>
<evidence type="ECO:0000256" key="2">
    <source>
        <dbReference type="ARBA" id="ARBA00004236"/>
    </source>
</evidence>
<evidence type="ECO:0000256" key="6">
    <source>
        <dbReference type="ARBA" id="ARBA00023015"/>
    </source>
</evidence>
<evidence type="ECO:0000259" key="13">
    <source>
        <dbReference type="Pfam" id="PF13490"/>
    </source>
</evidence>
<gene>
    <name evidence="14" type="ORF">GCM10009798_16950</name>
</gene>
<evidence type="ECO:0000256" key="3">
    <source>
        <dbReference type="ARBA" id="ARBA00022475"/>
    </source>
</evidence>
<sequence length="235" mass="24297">MSSDIHALSGAYALDALDSDERSEFEKHLADCPICRAEVDSLREAAAGLADLTETTPPPGLRERVLADAAVVRPLPPLVDRNRRRRRWRALLAVAAAVVLIAGGVAWHPWDRPSSPASLSAVGRVQHAPDAQRTTQTLPDGGTVTVYRSASLDKAAVVVKDLAALPDGKVYEMWLQDAKGSMAPAGVVPAGVSSAEMVLDGPAAAAVGAGVTVEPAGGSRTPTSDPVALLAFGSA</sequence>
<keyword evidence="4 11" id="KW-0812">Transmembrane</keyword>
<evidence type="ECO:0000256" key="8">
    <source>
        <dbReference type="ARBA" id="ARBA00023163"/>
    </source>
</evidence>
<evidence type="ECO:0000256" key="11">
    <source>
        <dbReference type="SAM" id="Phobius"/>
    </source>
</evidence>
<feature type="domain" description="Anti-sigma K factor RskA C-terminal" evidence="12">
    <location>
        <begin position="91"/>
        <end position="227"/>
    </location>
</feature>
<evidence type="ECO:0000256" key="7">
    <source>
        <dbReference type="ARBA" id="ARBA00023136"/>
    </source>
</evidence>
<comment type="caution">
    <text evidence="14">The sequence shown here is derived from an EMBL/GenBank/DDBJ whole genome shotgun (WGS) entry which is preliminary data.</text>
</comment>
<evidence type="ECO:0000313" key="14">
    <source>
        <dbReference type="EMBL" id="GAA1958011.1"/>
    </source>
</evidence>
<evidence type="ECO:0000313" key="15">
    <source>
        <dbReference type="Proteomes" id="UP001500571"/>
    </source>
</evidence>
<dbReference type="InterPro" id="IPR027383">
    <property type="entry name" value="Znf_put"/>
</dbReference>
<dbReference type="Gene3D" id="1.10.10.1320">
    <property type="entry name" value="Anti-sigma factor, zinc-finger domain"/>
    <property type="match status" value="1"/>
</dbReference>
<organism evidence="14 15">
    <name type="scientific">Nocardioides panacihumi</name>
    <dbReference type="NCBI Taxonomy" id="400774"/>
    <lineage>
        <taxon>Bacteria</taxon>
        <taxon>Bacillati</taxon>
        <taxon>Actinomycetota</taxon>
        <taxon>Actinomycetes</taxon>
        <taxon>Propionibacteriales</taxon>
        <taxon>Nocardioidaceae</taxon>
        <taxon>Nocardioides</taxon>
    </lineage>
</organism>
<evidence type="ECO:0000256" key="9">
    <source>
        <dbReference type="ARBA" id="ARBA00029829"/>
    </source>
</evidence>
<dbReference type="InterPro" id="IPR041916">
    <property type="entry name" value="Anti_sigma_zinc_sf"/>
</dbReference>
<dbReference type="Pfam" id="PF13490">
    <property type="entry name" value="zf-HC2"/>
    <property type="match status" value="1"/>
</dbReference>
<evidence type="ECO:0000256" key="10">
    <source>
        <dbReference type="ARBA" id="ARBA00030803"/>
    </source>
</evidence>
<dbReference type="PANTHER" id="PTHR37461:SF1">
    <property type="entry name" value="ANTI-SIGMA-K FACTOR RSKA"/>
    <property type="match status" value="1"/>
</dbReference>
<feature type="domain" description="Putative zinc-finger" evidence="13">
    <location>
        <begin position="4"/>
        <end position="36"/>
    </location>
</feature>
<keyword evidence="8" id="KW-0804">Transcription</keyword>
<dbReference type="InterPro" id="IPR051474">
    <property type="entry name" value="Anti-sigma-K/W_factor"/>
</dbReference>
<dbReference type="InterPro" id="IPR018764">
    <property type="entry name" value="RskA_C"/>
</dbReference>
<evidence type="ECO:0000256" key="4">
    <source>
        <dbReference type="ARBA" id="ARBA00022692"/>
    </source>
</evidence>
<dbReference type="Proteomes" id="UP001500571">
    <property type="component" value="Unassembled WGS sequence"/>
</dbReference>
<comment type="subcellular location">
    <subcellularLocation>
        <location evidence="2">Cell membrane</location>
    </subcellularLocation>
    <subcellularLocation>
        <location evidence="1">Membrane</location>
        <topology evidence="1">Single-pass membrane protein</topology>
    </subcellularLocation>
</comment>
<dbReference type="Pfam" id="PF10099">
    <property type="entry name" value="RskA_C"/>
    <property type="match status" value="1"/>
</dbReference>
<dbReference type="RefSeq" id="WP_344044320.1">
    <property type="nucleotide sequence ID" value="NZ_BAAAPB010000001.1"/>
</dbReference>
<dbReference type="PANTHER" id="PTHR37461">
    <property type="entry name" value="ANTI-SIGMA-K FACTOR RSKA"/>
    <property type="match status" value="1"/>
</dbReference>
<evidence type="ECO:0000256" key="5">
    <source>
        <dbReference type="ARBA" id="ARBA00022989"/>
    </source>
</evidence>
<keyword evidence="5 11" id="KW-1133">Transmembrane helix</keyword>
<accession>A0ABP5C500</accession>
<dbReference type="EMBL" id="BAAAPB010000001">
    <property type="protein sequence ID" value="GAA1958011.1"/>
    <property type="molecule type" value="Genomic_DNA"/>
</dbReference>
<proteinExistence type="predicted"/>
<keyword evidence="6" id="KW-0805">Transcription regulation</keyword>
<name>A0ABP5C500_9ACTN</name>
<keyword evidence="15" id="KW-1185">Reference proteome</keyword>
<feature type="transmembrane region" description="Helical" evidence="11">
    <location>
        <begin position="90"/>
        <end position="110"/>
    </location>
</feature>